<dbReference type="Pfam" id="PF02391">
    <property type="entry name" value="MoaE"/>
    <property type="match status" value="1"/>
</dbReference>
<evidence type="ECO:0000256" key="8">
    <source>
        <dbReference type="ARBA" id="ARBA00030407"/>
    </source>
</evidence>
<dbReference type="CDD" id="cd00756">
    <property type="entry name" value="MoaE"/>
    <property type="match status" value="1"/>
</dbReference>
<reference evidence="12" key="1">
    <citation type="submission" date="2022-07" db="EMBL/GenBank/DDBJ databases">
        <title>Characterization of the Novel Bacterium Alteromonas immobilis LMIT006 and Alteromonas gregis LMIT007.</title>
        <authorList>
            <person name="Lin X."/>
        </authorList>
    </citation>
    <scope>NUCLEOTIDE SEQUENCE</scope>
    <source>
        <strain evidence="12">LMIT007</strain>
    </source>
</reference>
<sequence length="133" mass="15095">MQTADFDVHLLYQSLVEANSADGAVVTFVGRVREFNQGQQIADMFLEHYPGMTEKALHELAQQAQKQFTINRVSIVHRVGHLRLSDQIVFVGVTSAHRQDAFAACMWLMDELKSRAPFWKKESTTQGTRWVSG</sequence>
<evidence type="ECO:0000256" key="5">
    <source>
        <dbReference type="ARBA" id="ARBA00023150"/>
    </source>
</evidence>
<dbReference type="SUPFAM" id="SSF54690">
    <property type="entry name" value="Molybdopterin synthase subunit MoaE"/>
    <property type="match status" value="1"/>
</dbReference>
<evidence type="ECO:0000256" key="3">
    <source>
        <dbReference type="ARBA" id="ARBA00011950"/>
    </source>
</evidence>
<evidence type="ECO:0000256" key="1">
    <source>
        <dbReference type="ARBA" id="ARBA00005046"/>
    </source>
</evidence>
<keyword evidence="5" id="KW-0501">Molybdenum cofactor biosynthesis</keyword>
<dbReference type="EMBL" id="JANATA010000005">
    <property type="protein sequence ID" value="MCP3428212.1"/>
    <property type="molecule type" value="Genomic_DNA"/>
</dbReference>
<dbReference type="GO" id="GO:0030366">
    <property type="term" value="F:molybdopterin synthase activity"/>
    <property type="evidence" value="ECO:0007669"/>
    <property type="project" value="UniProtKB-EC"/>
</dbReference>
<evidence type="ECO:0000256" key="9">
    <source>
        <dbReference type="ARBA" id="ARBA00030781"/>
    </source>
</evidence>
<dbReference type="InterPro" id="IPR036563">
    <property type="entry name" value="MoaE_sf"/>
</dbReference>
<dbReference type="PANTHER" id="PTHR23404">
    <property type="entry name" value="MOLYBDOPTERIN SYNTHASE RELATED"/>
    <property type="match status" value="1"/>
</dbReference>
<keyword evidence="13" id="KW-1185">Reference proteome</keyword>
<proteinExistence type="inferred from homology"/>
<evidence type="ECO:0000313" key="12">
    <source>
        <dbReference type="EMBL" id="MCP3428212.1"/>
    </source>
</evidence>
<comment type="pathway">
    <text evidence="1">Cofactor biosynthesis; molybdopterin biosynthesis.</text>
</comment>
<comment type="caution">
    <text evidence="12">The sequence shown here is derived from an EMBL/GenBank/DDBJ whole genome shotgun (WGS) entry which is preliminary data.</text>
</comment>
<dbReference type="InterPro" id="IPR003448">
    <property type="entry name" value="Mopterin_biosynth_MoaE"/>
</dbReference>
<evidence type="ECO:0000313" key="13">
    <source>
        <dbReference type="Proteomes" id="UP001165413"/>
    </source>
</evidence>
<dbReference type="Proteomes" id="UP001165413">
    <property type="component" value="Unassembled WGS sequence"/>
</dbReference>
<dbReference type="GO" id="GO:0006777">
    <property type="term" value="P:Mo-molybdopterin cofactor biosynthetic process"/>
    <property type="evidence" value="ECO:0007669"/>
    <property type="project" value="UniProtKB-KW"/>
</dbReference>
<comment type="similarity">
    <text evidence="2">Belongs to the MoaE family.</text>
</comment>
<comment type="subunit">
    <text evidence="6">Heterotetramer of 2 MoaD subunits and 2 MoaE subunits. Also stable as homodimer. The enzyme changes between these two forms during catalysis.</text>
</comment>
<evidence type="ECO:0000256" key="7">
    <source>
        <dbReference type="ARBA" id="ARBA00029745"/>
    </source>
</evidence>
<dbReference type="Gene3D" id="3.90.1170.40">
    <property type="entry name" value="Molybdopterin biosynthesis MoaE subunit"/>
    <property type="match status" value="1"/>
</dbReference>
<evidence type="ECO:0000256" key="6">
    <source>
        <dbReference type="ARBA" id="ARBA00026066"/>
    </source>
</evidence>
<dbReference type="EC" id="2.8.1.12" evidence="3"/>
<evidence type="ECO:0000256" key="10">
    <source>
        <dbReference type="ARBA" id="ARBA00032474"/>
    </source>
</evidence>
<comment type="catalytic activity">
    <reaction evidence="11">
        <text>2 [molybdopterin-synthase sulfur-carrier protein]-C-terminal-Gly-aminoethanethioate + cyclic pyranopterin phosphate + H2O = molybdopterin + 2 [molybdopterin-synthase sulfur-carrier protein]-C-terminal Gly-Gly + 2 H(+)</text>
        <dbReference type="Rhea" id="RHEA:26333"/>
        <dbReference type="Rhea" id="RHEA-COMP:12202"/>
        <dbReference type="Rhea" id="RHEA-COMP:19907"/>
        <dbReference type="ChEBI" id="CHEBI:15377"/>
        <dbReference type="ChEBI" id="CHEBI:15378"/>
        <dbReference type="ChEBI" id="CHEBI:58698"/>
        <dbReference type="ChEBI" id="CHEBI:59648"/>
        <dbReference type="ChEBI" id="CHEBI:90778"/>
        <dbReference type="ChEBI" id="CHEBI:232372"/>
        <dbReference type="EC" id="2.8.1.12"/>
    </reaction>
</comment>
<organism evidence="12 13">
    <name type="scientific">Opacimonas viscosa</name>
    <dbReference type="NCBI Taxonomy" id="2961944"/>
    <lineage>
        <taxon>Bacteria</taxon>
        <taxon>Pseudomonadati</taxon>
        <taxon>Pseudomonadota</taxon>
        <taxon>Gammaproteobacteria</taxon>
        <taxon>Alteromonadales</taxon>
        <taxon>Alteromonadaceae</taxon>
        <taxon>Opacimonas</taxon>
    </lineage>
</organism>
<protein>
    <recommendedName>
        <fullName evidence="4">Molybdopterin synthase catalytic subunit</fullName>
        <ecNumber evidence="3">2.8.1.12</ecNumber>
    </recommendedName>
    <alternativeName>
        <fullName evidence="9">MPT synthase subunit 2</fullName>
    </alternativeName>
    <alternativeName>
        <fullName evidence="7">Molybdenum cofactor biosynthesis protein E</fullName>
    </alternativeName>
    <alternativeName>
        <fullName evidence="8">Molybdopterin-converting factor large subunit</fullName>
    </alternativeName>
    <alternativeName>
        <fullName evidence="10">Molybdopterin-converting factor subunit 2</fullName>
    </alternativeName>
</protein>
<evidence type="ECO:0000256" key="2">
    <source>
        <dbReference type="ARBA" id="ARBA00005426"/>
    </source>
</evidence>
<evidence type="ECO:0000256" key="11">
    <source>
        <dbReference type="ARBA" id="ARBA00049878"/>
    </source>
</evidence>
<dbReference type="AlphaFoldDB" id="A0AA42BM36"/>
<name>A0AA42BM36_9ALTE</name>
<gene>
    <name evidence="12" type="ORF">NLF92_04560</name>
</gene>
<accession>A0AA42BM36</accession>
<evidence type="ECO:0000256" key="4">
    <source>
        <dbReference type="ARBA" id="ARBA00013858"/>
    </source>
</evidence>